<evidence type="ECO:0008006" key="3">
    <source>
        <dbReference type="Google" id="ProtNLM"/>
    </source>
</evidence>
<accession>A0A317MSZ3</accession>
<protein>
    <recommendedName>
        <fullName evidence="3">PIN domain-containing protein</fullName>
    </recommendedName>
</protein>
<reference evidence="1 2" key="1">
    <citation type="submission" date="2018-05" db="EMBL/GenBank/DDBJ databases">
        <title>Genomic Encyclopedia of Type Strains, Phase IV (KMG-IV): sequencing the most valuable type-strain genomes for metagenomic binning, comparative biology and taxonomic classification.</title>
        <authorList>
            <person name="Goeker M."/>
        </authorList>
    </citation>
    <scope>NUCLEOTIDE SEQUENCE [LARGE SCALE GENOMIC DNA]</scope>
    <source>
        <strain evidence="1 2">DSM 23606</strain>
    </source>
</reference>
<keyword evidence="2" id="KW-1185">Reference proteome</keyword>
<comment type="caution">
    <text evidence="1">The sequence shown here is derived from an EMBL/GenBank/DDBJ whole genome shotgun (WGS) entry which is preliminary data.</text>
</comment>
<organism evidence="1 2">
    <name type="scientific">Plasticicumulans acidivorans</name>
    <dbReference type="NCBI Taxonomy" id="886464"/>
    <lineage>
        <taxon>Bacteria</taxon>
        <taxon>Pseudomonadati</taxon>
        <taxon>Pseudomonadota</taxon>
        <taxon>Gammaproteobacteria</taxon>
        <taxon>Candidatus Competibacteraceae</taxon>
        <taxon>Plasticicumulans</taxon>
    </lineage>
</organism>
<evidence type="ECO:0000313" key="2">
    <source>
        <dbReference type="Proteomes" id="UP000246569"/>
    </source>
</evidence>
<sequence>MPLYDHIRKRRSERAARARPLKLIYLDTNAWKCVSDFRRNKENLTPAMKTFGVSIERAVQTGRFAFPIGVPTYFELDSMTDPATRETLTRLVDELSQGFCIPPFPDRVGSELRKLRMGKLDEPEELEDFLCSPIELMGIPTISTLGFLESHVDKETFNKAFFDALSELPFSFQLEVAGTYPGAKWDNSRGIADLNGGKAAHQSEMVNLNTGIFVELKGCIEAWFREEVITISQQEVGLYALQAQYHWHETPASRALPTLRVLSSLYGLMRFDPQRRYQNGDPSDFMVAASALPVADALFTDRKLANLLSDKRIGLDRFSDCTVVSGFESMAMYLEEQLR</sequence>
<proteinExistence type="predicted"/>
<gene>
    <name evidence="1" type="ORF">C7443_10972</name>
</gene>
<evidence type="ECO:0000313" key="1">
    <source>
        <dbReference type="EMBL" id="PWV59819.1"/>
    </source>
</evidence>
<dbReference type="EMBL" id="QGTJ01000009">
    <property type="protein sequence ID" value="PWV59819.1"/>
    <property type="molecule type" value="Genomic_DNA"/>
</dbReference>
<dbReference type="AlphaFoldDB" id="A0A317MSZ3"/>
<dbReference type="Proteomes" id="UP000246569">
    <property type="component" value="Unassembled WGS sequence"/>
</dbReference>
<name>A0A317MSZ3_9GAMM</name>